<dbReference type="OrthoDB" id="7869914at2"/>
<feature type="transmembrane region" description="Helical" evidence="1">
    <location>
        <begin position="26"/>
        <end position="45"/>
    </location>
</feature>
<keyword evidence="1" id="KW-1133">Transmembrane helix</keyword>
<accession>A0A921NPI6</accession>
<comment type="caution">
    <text evidence="2">The sequence shown here is derived from an EMBL/GenBank/DDBJ whole genome shotgun (WGS) entry which is preliminary data.</text>
</comment>
<name>A0A921NPI6_9RHOB</name>
<dbReference type="InterPro" id="IPR018919">
    <property type="entry name" value="DUF2484"/>
</dbReference>
<evidence type="ECO:0000313" key="2">
    <source>
        <dbReference type="EMBL" id="KAF0675457.1"/>
    </source>
</evidence>
<dbReference type="Pfam" id="PF10658">
    <property type="entry name" value="DUF2484"/>
    <property type="match status" value="1"/>
</dbReference>
<proteinExistence type="predicted"/>
<dbReference type="EMBL" id="APKE01000026">
    <property type="protein sequence ID" value="KAF0675457.1"/>
    <property type="molecule type" value="Genomic_DNA"/>
</dbReference>
<keyword evidence="1" id="KW-0812">Transmembrane</keyword>
<evidence type="ECO:0000313" key="3">
    <source>
        <dbReference type="Proteomes" id="UP000698242"/>
    </source>
</evidence>
<evidence type="ECO:0008006" key="4">
    <source>
        <dbReference type="Google" id="ProtNLM"/>
    </source>
</evidence>
<gene>
    <name evidence="2" type="ORF">PMES_02348</name>
</gene>
<dbReference type="RefSeq" id="WP_159965853.1">
    <property type="nucleotide sequence ID" value="NZ_APKE01000026.1"/>
</dbReference>
<sequence length="87" mass="9332">MLPLVLALGWALAALAVIKLPARRQQAAGMMLLISGAALIGWTWWQFGGWEAATMAVGAISLSRNPIKHLERWTSSQMGATVEGSSR</sequence>
<dbReference type="Proteomes" id="UP000698242">
    <property type="component" value="Unassembled WGS sequence"/>
</dbReference>
<keyword evidence="1" id="KW-0472">Membrane</keyword>
<dbReference type="AlphaFoldDB" id="A0A921NPI6"/>
<keyword evidence="3" id="KW-1185">Reference proteome</keyword>
<reference evidence="2" key="1">
    <citation type="submission" date="2013-03" db="EMBL/GenBank/DDBJ databases">
        <title>Genome Sequence of the Profundibacterium mesophilum strain KAUST100406-0324T from Red Sea, a novel genus in the family Rhodobacteraceae.</title>
        <authorList>
            <person name="Essack M."/>
            <person name="Alam I."/>
            <person name="Lafi F."/>
            <person name="Alawi W."/>
            <person name="Kamanu F."/>
            <person name="Al-Suwailem A."/>
            <person name="Lee O.O."/>
            <person name="Xu Y."/>
            <person name="Bajic V."/>
            <person name="Qian P.-Y."/>
            <person name="Archer J."/>
        </authorList>
    </citation>
    <scope>NUCLEOTIDE SEQUENCE</scope>
    <source>
        <strain evidence="2">KAUST100406-0324</strain>
    </source>
</reference>
<protein>
    <recommendedName>
        <fullName evidence="4">UDP-N-acetylmuramate--alanine ligase</fullName>
    </recommendedName>
</protein>
<evidence type="ECO:0000256" key="1">
    <source>
        <dbReference type="SAM" id="Phobius"/>
    </source>
</evidence>
<organism evidence="2 3">
    <name type="scientific">Profundibacterium mesophilum KAUST100406-0324</name>
    <dbReference type="NCBI Taxonomy" id="1037889"/>
    <lineage>
        <taxon>Bacteria</taxon>
        <taxon>Pseudomonadati</taxon>
        <taxon>Pseudomonadota</taxon>
        <taxon>Alphaproteobacteria</taxon>
        <taxon>Rhodobacterales</taxon>
        <taxon>Roseobacteraceae</taxon>
        <taxon>Profundibacterium</taxon>
    </lineage>
</organism>